<evidence type="ECO:0000256" key="2">
    <source>
        <dbReference type="ARBA" id="ARBA00022692"/>
    </source>
</evidence>
<keyword evidence="3 5" id="KW-1133">Transmembrane helix</keyword>
<evidence type="ECO:0008006" key="8">
    <source>
        <dbReference type="Google" id="ProtNLM"/>
    </source>
</evidence>
<evidence type="ECO:0000256" key="1">
    <source>
        <dbReference type="ARBA" id="ARBA00004141"/>
    </source>
</evidence>
<dbReference type="EMBL" id="AGEL01000015">
    <property type="protein sequence ID" value="EHO15730.1"/>
    <property type="molecule type" value="Genomic_DNA"/>
</dbReference>
<protein>
    <recommendedName>
        <fullName evidence="8">Colicin V production protein</fullName>
    </recommendedName>
</protein>
<name>A0AA37DFJ1_9FIRM</name>
<gene>
    <name evidence="6" type="ORF">HMPREF9623_02051</name>
</gene>
<comment type="subcellular location">
    <subcellularLocation>
        <location evidence="1">Membrane</location>
        <topology evidence="1">Multi-pass membrane protein</topology>
    </subcellularLocation>
</comment>
<keyword evidence="7" id="KW-1185">Reference proteome</keyword>
<evidence type="ECO:0000256" key="4">
    <source>
        <dbReference type="ARBA" id="ARBA00023136"/>
    </source>
</evidence>
<evidence type="ECO:0000256" key="5">
    <source>
        <dbReference type="SAM" id="Phobius"/>
    </source>
</evidence>
<sequence length="245" mass="27256">MAAQLSTWLDRNWFALLVALFLLGMMLDGHRRGFLRLAVSALALILTTLFARTALPVTASFLAKNTGLQTAAERYISEKTGLDTVTDRQIDDTAGQDRVIENLPIPDSLKAGLRTNNTATTWEALGATGFQQYAADFLGRTLLNYFGFSLLFILFRMLLHLLMRVLNLFAALPIIHGINRIAGAVLGLAEGFFFLWFGFILLNLFQYTPLGSGILECIEATGWLSFLYRNNLLLTVLGNLWQGLF</sequence>
<dbReference type="AlphaFoldDB" id="A0AA37DFJ1"/>
<organism evidence="6 7">
    <name type="scientific">Stomatobaculum longum</name>
    <dbReference type="NCBI Taxonomy" id="796942"/>
    <lineage>
        <taxon>Bacteria</taxon>
        <taxon>Bacillati</taxon>
        <taxon>Bacillota</taxon>
        <taxon>Clostridia</taxon>
        <taxon>Lachnospirales</taxon>
        <taxon>Lachnospiraceae</taxon>
        <taxon>Stomatobaculum</taxon>
    </lineage>
</organism>
<dbReference type="RefSeq" id="WP_009533857.1">
    <property type="nucleotide sequence ID" value="NZ_JH590865.1"/>
</dbReference>
<feature type="transmembrane region" description="Helical" evidence="5">
    <location>
        <begin position="181"/>
        <end position="205"/>
    </location>
</feature>
<dbReference type="InterPro" id="IPR003825">
    <property type="entry name" value="Colicin-V_CvpA"/>
</dbReference>
<comment type="caution">
    <text evidence="6">The sequence shown here is derived from an EMBL/GenBank/DDBJ whole genome shotgun (WGS) entry which is preliminary data.</text>
</comment>
<dbReference type="GO" id="GO:0009403">
    <property type="term" value="P:toxin biosynthetic process"/>
    <property type="evidence" value="ECO:0007669"/>
    <property type="project" value="InterPro"/>
</dbReference>
<reference evidence="6 7" key="1">
    <citation type="submission" date="2011-10" db="EMBL/GenBank/DDBJ databases">
        <title>The Genome Sequence of Lachnospiraceae bacterium ACC2.</title>
        <authorList>
            <consortium name="The Broad Institute Genome Sequencing Platform"/>
            <person name="Earl A."/>
            <person name="Ward D."/>
            <person name="Feldgarden M."/>
            <person name="Gevers D."/>
            <person name="Sizova M."/>
            <person name="Hazen A."/>
            <person name="Epstein S."/>
            <person name="Young S.K."/>
            <person name="Zeng Q."/>
            <person name="Gargeya S."/>
            <person name="Fitzgerald M."/>
            <person name="Haas B."/>
            <person name="Abouelleil A."/>
            <person name="Alvarado L."/>
            <person name="Arachchi H.M."/>
            <person name="Berlin A."/>
            <person name="Brown A."/>
            <person name="Chapman S.B."/>
            <person name="Chen Z."/>
            <person name="Dunbar C."/>
            <person name="Freedman E."/>
            <person name="Gearin G."/>
            <person name="Goldberg J."/>
            <person name="Griggs A."/>
            <person name="Gujja S."/>
            <person name="Heiman D."/>
            <person name="Howarth C."/>
            <person name="Larson L."/>
            <person name="Lui A."/>
            <person name="MacDonald P.J.P."/>
            <person name="Montmayeur A."/>
            <person name="Murphy C."/>
            <person name="Neiman D."/>
            <person name="Pearson M."/>
            <person name="Priest M."/>
            <person name="Roberts A."/>
            <person name="Saif S."/>
            <person name="Shea T."/>
            <person name="Shenoy N."/>
            <person name="Sisk P."/>
            <person name="Stolte C."/>
            <person name="Sykes S."/>
            <person name="Wortman J."/>
            <person name="Nusbaum C."/>
            <person name="Birren B."/>
        </authorList>
    </citation>
    <scope>NUCLEOTIDE SEQUENCE [LARGE SCALE GENOMIC DNA]</scope>
    <source>
        <strain evidence="6 7">ACC2</strain>
    </source>
</reference>
<dbReference type="Proteomes" id="UP000018466">
    <property type="component" value="Unassembled WGS sequence"/>
</dbReference>
<accession>A0AA37DFJ1</accession>
<keyword evidence="4 5" id="KW-0472">Membrane</keyword>
<feature type="transmembrane region" description="Helical" evidence="5">
    <location>
        <begin position="34"/>
        <end position="55"/>
    </location>
</feature>
<proteinExistence type="predicted"/>
<feature type="transmembrane region" description="Helical" evidence="5">
    <location>
        <begin position="145"/>
        <end position="169"/>
    </location>
</feature>
<evidence type="ECO:0000313" key="6">
    <source>
        <dbReference type="EMBL" id="EHO15730.1"/>
    </source>
</evidence>
<evidence type="ECO:0000313" key="7">
    <source>
        <dbReference type="Proteomes" id="UP000018466"/>
    </source>
</evidence>
<dbReference type="GO" id="GO:0016020">
    <property type="term" value="C:membrane"/>
    <property type="evidence" value="ECO:0007669"/>
    <property type="project" value="UniProtKB-SubCell"/>
</dbReference>
<dbReference type="Pfam" id="PF02674">
    <property type="entry name" value="Colicin_V"/>
    <property type="match status" value="1"/>
</dbReference>
<evidence type="ECO:0000256" key="3">
    <source>
        <dbReference type="ARBA" id="ARBA00022989"/>
    </source>
</evidence>
<keyword evidence="2 5" id="KW-0812">Transmembrane</keyword>
<feature type="transmembrane region" description="Helical" evidence="5">
    <location>
        <begin position="12"/>
        <end position="27"/>
    </location>
</feature>
<dbReference type="GeneID" id="86941765"/>